<dbReference type="Proteomes" id="UP000823749">
    <property type="component" value="Chromosome 12"/>
</dbReference>
<name>A0AAV6I247_9ERIC</name>
<reference evidence="2" key="1">
    <citation type="submission" date="2020-08" db="EMBL/GenBank/DDBJ databases">
        <title>Plant Genome Project.</title>
        <authorList>
            <person name="Zhang R.-G."/>
        </authorList>
    </citation>
    <scope>NUCLEOTIDE SEQUENCE</scope>
    <source>
        <strain evidence="2">WSP0</strain>
        <tissue evidence="2">Leaf</tissue>
    </source>
</reference>
<comment type="caution">
    <text evidence="2">The sequence shown here is derived from an EMBL/GenBank/DDBJ whole genome shotgun (WGS) entry which is preliminary data.</text>
</comment>
<dbReference type="EMBL" id="JACTNZ010000012">
    <property type="protein sequence ID" value="KAG5522758.1"/>
    <property type="molecule type" value="Genomic_DNA"/>
</dbReference>
<protein>
    <submittedName>
        <fullName evidence="2">Uncharacterized protein</fullName>
    </submittedName>
</protein>
<sequence length="103" mass="11786">MKIFFSTAIFLFLIATPKPHSPVLASKIVTSSSTHQFQHSYSPSFYVHRNRNPNPPAPSSSDDIDHRPMISIRGLVSRPDWFPADPIRFTMHEAYNSIWQPYG</sequence>
<keyword evidence="3" id="KW-1185">Reference proteome</keyword>
<organism evidence="2 3">
    <name type="scientific">Rhododendron griersonianum</name>
    <dbReference type="NCBI Taxonomy" id="479676"/>
    <lineage>
        <taxon>Eukaryota</taxon>
        <taxon>Viridiplantae</taxon>
        <taxon>Streptophyta</taxon>
        <taxon>Embryophyta</taxon>
        <taxon>Tracheophyta</taxon>
        <taxon>Spermatophyta</taxon>
        <taxon>Magnoliopsida</taxon>
        <taxon>eudicotyledons</taxon>
        <taxon>Gunneridae</taxon>
        <taxon>Pentapetalae</taxon>
        <taxon>asterids</taxon>
        <taxon>Ericales</taxon>
        <taxon>Ericaceae</taxon>
        <taxon>Ericoideae</taxon>
        <taxon>Rhodoreae</taxon>
        <taxon>Rhododendron</taxon>
    </lineage>
</organism>
<keyword evidence="1" id="KW-0732">Signal</keyword>
<feature type="chain" id="PRO_5043854304" evidence="1">
    <location>
        <begin position="26"/>
        <end position="103"/>
    </location>
</feature>
<evidence type="ECO:0000313" key="3">
    <source>
        <dbReference type="Proteomes" id="UP000823749"/>
    </source>
</evidence>
<dbReference type="AlphaFoldDB" id="A0AAV6I247"/>
<evidence type="ECO:0000313" key="2">
    <source>
        <dbReference type="EMBL" id="KAG5522758.1"/>
    </source>
</evidence>
<proteinExistence type="predicted"/>
<gene>
    <name evidence="2" type="ORF">RHGRI_034788</name>
</gene>
<feature type="signal peptide" evidence="1">
    <location>
        <begin position="1"/>
        <end position="25"/>
    </location>
</feature>
<evidence type="ECO:0000256" key="1">
    <source>
        <dbReference type="SAM" id="SignalP"/>
    </source>
</evidence>
<accession>A0AAV6I247</accession>